<keyword evidence="4" id="KW-1185">Reference proteome</keyword>
<dbReference type="AlphaFoldDB" id="A0A8S9ZNY3"/>
<evidence type="ECO:0000256" key="1">
    <source>
        <dbReference type="SAM" id="MobiDB-lite"/>
    </source>
</evidence>
<proteinExistence type="predicted"/>
<organism evidence="3 4">
    <name type="scientific">Meloidogyne graminicola</name>
    <dbReference type="NCBI Taxonomy" id="189291"/>
    <lineage>
        <taxon>Eukaryota</taxon>
        <taxon>Metazoa</taxon>
        <taxon>Ecdysozoa</taxon>
        <taxon>Nematoda</taxon>
        <taxon>Chromadorea</taxon>
        <taxon>Rhabditida</taxon>
        <taxon>Tylenchina</taxon>
        <taxon>Tylenchomorpha</taxon>
        <taxon>Tylenchoidea</taxon>
        <taxon>Meloidogynidae</taxon>
        <taxon>Meloidogyninae</taxon>
        <taxon>Meloidogyne</taxon>
    </lineage>
</organism>
<accession>A0A8S9ZNY3</accession>
<protein>
    <submittedName>
        <fullName evidence="3">Uncharacterized protein</fullName>
    </submittedName>
</protein>
<reference evidence="3" key="1">
    <citation type="journal article" date="2020" name="Ecol. Evol.">
        <title>Genome structure and content of the rice root-knot nematode (Meloidogyne graminicola).</title>
        <authorList>
            <person name="Phan N.T."/>
            <person name="Danchin E.G.J."/>
            <person name="Klopp C."/>
            <person name="Perfus-Barbeoch L."/>
            <person name="Kozlowski D.K."/>
            <person name="Koutsovoulos G.D."/>
            <person name="Lopez-Roques C."/>
            <person name="Bouchez O."/>
            <person name="Zahm M."/>
            <person name="Besnard G."/>
            <person name="Bellafiore S."/>
        </authorList>
    </citation>
    <scope>NUCLEOTIDE SEQUENCE</scope>
    <source>
        <strain evidence="3">VN-18</strain>
    </source>
</reference>
<evidence type="ECO:0000313" key="3">
    <source>
        <dbReference type="EMBL" id="KAF7635144.1"/>
    </source>
</evidence>
<dbReference type="EMBL" id="JABEBT010000046">
    <property type="protein sequence ID" value="KAF7635144.1"/>
    <property type="molecule type" value="Genomic_DNA"/>
</dbReference>
<name>A0A8S9ZNY3_9BILA</name>
<feature type="region of interest" description="Disordered" evidence="1">
    <location>
        <begin position="82"/>
        <end position="188"/>
    </location>
</feature>
<evidence type="ECO:0000256" key="2">
    <source>
        <dbReference type="SAM" id="Phobius"/>
    </source>
</evidence>
<keyword evidence="2" id="KW-1133">Transmembrane helix</keyword>
<evidence type="ECO:0000313" key="4">
    <source>
        <dbReference type="Proteomes" id="UP000605970"/>
    </source>
</evidence>
<gene>
    <name evidence="3" type="ORF">Mgra_00005426</name>
</gene>
<dbReference type="Proteomes" id="UP000605970">
    <property type="component" value="Unassembled WGS sequence"/>
</dbReference>
<comment type="caution">
    <text evidence="3">The sequence shown here is derived from an EMBL/GenBank/DDBJ whole genome shotgun (WGS) entry which is preliminary data.</text>
</comment>
<feature type="transmembrane region" description="Helical" evidence="2">
    <location>
        <begin position="18"/>
        <end position="40"/>
    </location>
</feature>
<keyword evidence="2" id="KW-0812">Transmembrane</keyword>
<feature type="compositionally biased region" description="Basic and acidic residues" evidence="1">
    <location>
        <begin position="111"/>
        <end position="167"/>
    </location>
</feature>
<sequence length="188" mass="21775">MYVNGIKYFFVLVAVNRLIKVLTNLAFVMIGSGFIVGYYVQKFKQPQMLILPKNDDVTSVPEDDYVNSKLLENAADLYISKELPKGGKNTKKPKGEKLQQKESTKKKHKEEKKEKEKKEKKEAKAKKEDEKVAKKKEAKEEKAKNEAKEERKAEAELRRRVSEETRTNQKKSNLSMRLPHTMYFGGSF</sequence>
<feature type="compositionally biased region" description="Basic and acidic residues" evidence="1">
    <location>
        <begin position="93"/>
        <end position="103"/>
    </location>
</feature>
<keyword evidence="2" id="KW-0472">Membrane</keyword>